<keyword evidence="5 7" id="KW-0411">Iron-sulfur</keyword>
<feature type="binding site" evidence="7">
    <location>
        <position position="302"/>
    </location>
    <ligand>
        <name>[4Fe-4S] cluster</name>
        <dbReference type="ChEBI" id="CHEBI:49883"/>
    </ligand>
</feature>
<name>A0A1M6KF71_9FIRM</name>
<dbReference type="STRING" id="1120989.SAMN02745227_00100"/>
<dbReference type="HAMAP" id="MF_00159">
    <property type="entry name" value="IspG"/>
    <property type="match status" value="1"/>
</dbReference>
<dbReference type="InterPro" id="IPR016425">
    <property type="entry name" value="IspG_bac"/>
</dbReference>
<dbReference type="NCBIfam" id="NF001540">
    <property type="entry name" value="PRK00366.1"/>
    <property type="match status" value="1"/>
</dbReference>
<evidence type="ECO:0000259" key="8">
    <source>
        <dbReference type="Pfam" id="PF04551"/>
    </source>
</evidence>
<evidence type="ECO:0000256" key="6">
    <source>
        <dbReference type="ARBA" id="ARBA00023229"/>
    </source>
</evidence>
<dbReference type="PANTHER" id="PTHR30454:SF0">
    <property type="entry name" value="4-HYDROXY-3-METHYLBUT-2-EN-1-YL DIPHOSPHATE SYNTHASE (FERREDOXIN), CHLOROPLASTIC"/>
    <property type="match status" value="1"/>
</dbReference>
<dbReference type="InterPro" id="IPR004588">
    <property type="entry name" value="IspG_bac-typ"/>
</dbReference>
<feature type="binding site" evidence="7">
    <location>
        <position position="267"/>
    </location>
    <ligand>
        <name>[4Fe-4S] cluster</name>
        <dbReference type="ChEBI" id="CHEBI:49883"/>
    </ligand>
</feature>
<gene>
    <name evidence="7" type="primary">ispG</name>
    <name evidence="10" type="ORF">SAMN02745227_00100</name>
</gene>
<dbReference type="EMBL" id="FRAI01000005">
    <property type="protein sequence ID" value="SHJ57641.1"/>
    <property type="molecule type" value="Genomic_DNA"/>
</dbReference>
<dbReference type="FunFam" id="3.20.20.20:FF:000001">
    <property type="entry name" value="4-hydroxy-3-methylbut-2-en-1-yl diphosphate synthase (flavodoxin)"/>
    <property type="match status" value="1"/>
</dbReference>
<dbReference type="GO" id="GO:0005506">
    <property type="term" value="F:iron ion binding"/>
    <property type="evidence" value="ECO:0007669"/>
    <property type="project" value="InterPro"/>
</dbReference>
<evidence type="ECO:0000256" key="3">
    <source>
        <dbReference type="ARBA" id="ARBA00023002"/>
    </source>
</evidence>
<comment type="pathway">
    <text evidence="7">Isoprenoid biosynthesis; isopentenyl diphosphate biosynthesis via DXP pathway; isopentenyl diphosphate from 1-deoxy-D-xylulose 5-phosphate: step 5/6.</text>
</comment>
<feature type="binding site" evidence="7">
    <location>
        <position position="270"/>
    </location>
    <ligand>
        <name>[4Fe-4S] cluster</name>
        <dbReference type="ChEBI" id="CHEBI:49883"/>
    </ligand>
</feature>
<dbReference type="SUPFAM" id="SSF51717">
    <property type="entry name" value="Dihydropteroate synthetase-like"/>
    <property type="match status" value="1"/>
</dbReference>
<reference evidence="11" key="1">
    <citation type="submission" date="2016-11" db="EMBL/GenBank/DDBJ databases">
        <authorList>
            <person name="Varghese N."/>
            <person name="Submissions S."/>
        </authorList>
    </citation>
    <scope>NUCLEOTIDE SEQUENCE [LARGE SCALE GENOMIC DNA]</scope>
    <source>
        <strain evidence="11">DSM 14826</strain>
    </source>
</reference>
<evidence type="ECO:0000259" key="9">
    <source>
        <dbReference type="Pfam" id="PF26540"/>
    </source>
</evidence>
<sequence>MIKRKRTREISVGNVKIGNFNPIVIQSMTNTKTENIADTVEQIKRLEDSGCQIVRVAVPNLQGAQAIKEIKKRVNIPLVADIHFDYRLALIAMENGVDKVRINPGNIGSEDNLLKVVQEAKKRKIPIRIGINSGSLPKDILDKYGRPSPEAMVEGALREIKLLEKYGFEDICISLKSSDVLDTIKAYTLLSEKVDYPLHIGITEAGLKEVGTIKSSIGLGILLFNGIGDTIRVSLTGDPVDEVSVAYNILKALKLLTAYERPEIISCPTCGRCDINLEALAKEVSKRLANLRKPIKIAVMGCVVNGPGEAKEADYGLAGGKGKTIIFKKGEVIMTVPEEEAIDTLLQIINLEEGR</sequence>
<comment type="catalytic activity">
    <reaction evidence="7">
        <text>(2E)-4-hydroxy-3-methylbut-2-enyl diphosphate + oxidized [flavodoxin] + H2O + 2 H(+) = 2-C-methyl-D-erythritol 2,4-cyclic diphosphate + reduced [flavodoxin]</text>
        <dbReference type="Rhea" id="RHEA:43604"/>
        <dbReference type="Rhea" id="RHEA-COMP:10622"/>
        <dbReference type="Rhea" id="RHEA-COMP:10623"/>
        <dbReference type="ChEBI" id="CHEBI:15377"/>
        <dbReference type="ChEBI" id="CHEBI:15378"/>
        <dbReference type="ChEBI" id="CHEBI:57618"/>
        <dbReference type="ChEBI" id="CHEBI:58210"/>
        <dbReference type="ChEBI" id="CHEBI:58483"/>
        <dbReference type="ChEBI" id="CHEBI:128753"/>
        <dbReference type="EC" id="1.17.7.3"/>
    </reaction>
</comment>
<accession>A0A1M6KF71</accession>
<dbReference type="SUPFAM" id="SSF56014">
    <property type="entry name" value="Nitrite and sulphite reductase 4Fe-4S domain-like"/>
    <property type="match status" value="1"/>
</dbReference>
<dbReference type="Proteomes" id="UP000243547">
    <property type="component" value="Unassembled WGS sequence"/>
</dbReference>
<dbReference type="InterPro" id="IPR045854">
    <property type="entry name" value="NO2/SO3_Rdtase_4Fe4S_sf"/>
</dbReference>
<evidence type="ECO:0000256" key="7">
    <source>
        <dbReference type="HAMAP-Rule" id="MF_00159"/>
    </source>
</evidence>
<dbReference type="Gene3D" id="3.30.413.10">
    <property type="entry name" value="Sulfite Reductase Hemoprotein, domain 1"/>
    <property type="match status" value="1"/>
</dbReference>
<keyword evidence="6 7" id="KW-0414">Isoprene biosynthesis</keyword>
<evidence type="ECO:0000256" key="5">
    <source>
        <dbReference type="ARBA" id="ARBA00023014"/>
    </source>
</evidence>
<keyword evidence="2 7" id="KW-0479">Metal-binding</keyword>
<comment type="cofactor">
    <cofactor evidence="7">
        <name>[4Fe-4S] cluster</name>
        <dbReference type="ChEBI" id="CHEBI:49883"/>
    </cofactor>
    <text evidence="7">Binds 1 [4Fe-4S] cluster.</text>
</comment>
<comment type="similarity">
    <text evidence="7">Belongs to the IspG family.</text>
</comment>
<proteinExistence type="inferred from homology"/>
<dbReference type="Pfam" id="PF04551">
    <property type="entry name" value="GcpE"/>
    <property type="match status" value="1"/>
</dbReference>
<dbReference type="GO" id="GO:0051539">
    <property type="term" value="F:4 iron, 4 sulfur cluster binding"/>
    <property type="evidence" value="ECO:0007669"/>
    <property type="project" value="UniProtKB-UniRule"/>
</dbReference>
<dbReference type="GO" id="GO:0046429">
    <property type="term" value="F:4-hydroxy-3-methylbut-2-en-1-yl diphosphate synthase activity (ferredoxin)"/>
    <property type="evidence" value="ECO:0007669"/>
    <property type="project" value="UniProtKB-UniRule"/>
</dbReference>
<keyword evidence="4 7" id="KW-0408">Iron</keyword>
<keyword evidence="11" id="KW-1185">Reference proteome</keyword>
<feature type="binding site" evidence="7">
    <location>
        <position position="309"/>
    </location>
    <ligand>
        <name>[4Fe-4S] cluster</name>
        <dbReference type="ChEBI" id="CHEBI:49883"/>
    </ligand>
</feature>
<dbReference type="InterPro" id="IPR058578">
    <property type="entry name" value="IspG_TIM"/>
</dbReference>
<protein>
    <recommendedName>
        <fullName evidence="7">4-hydroxy-3-methylbut-2-en-1-yl diphosphate synthase (flavodoxin)</fullName>
        <ecNumber evidence="7">1.17.7.3</ecNumber>
    </recommendedName>
    <alternativeName>
        <fullName evidence="7">1-hydroxy-2-methyl-2-(E)-butenyl 4-diphosphate synthase</fullName>
    </alternativeName>
</protein>
<comment type="function">
    <text evidence="7">Converts 2C-methyl-D-erythritol 2,4-cyclodiphosphate (ME-2,4cPP) into 1-hydroxy-2-methyl-2-(E)-butenyl 4-diphosphate.</text>
</comment>
<evidence type="ECO:0000256" key="4">
    <source>
        <dbReference type="ARBA" id="ARBA00023004"/>
    </source>
</evidence>
<evidence type="ECO:0000313" key="10">
    <source>
        <dbReference type="EMBL" id="SHJ57641.1"/>
    </source>
</evidence>
<dbReference type="PIRSF" id="PIRSF004640">
    <property type="entry name" value="IspG"/>
    <property type="match status" value="1"/>
</dbReference>
<evidence type="ECO:0000256" key="2">
    <source>
        <dbReference type="ARBA" id="ARBA00022723"/>
    </source>
</evidence>
<dbReference type="UniPathway" id="UPA00056">
    <property type="reaction ID" value="UER00096"/>
</dbReference>
<feature type="domain" description="IspG TIM-barrel" evidence="8">
    <location>
        <begin position="7"/>
        <end position="247"/>
    </location>
</feature>
<dbReference type="OrthoDB" id="9803214at2"/>
<evidence type="ECO:0000313" key="11">
    <source>
        <dbReference type="Proteomes" id="UP000243547"/>
    </source>
</evidence>
<dbReference type="Gene3D" id="3.20.20.20">
    <property type="entry name" value="Dihydropteroate synthase-like"/>
    <property type="match status" value="1"/>
</dbReference>
<dbReference type="InterPro" id="IPR011005">
    <property type="entry name" value="Dihydropteroate_synth-like_sf"/>
</dbReference>
<dbReference type="NCBIfam" id="TIGR00612">
    <property type="entry name" value="ispG_gcpE"/>
    <property type="match status" value="1"/>
</dbReference>
<dbReference type="InterPro" id="IPR058579">
    <property type="entry name" value="IspG_C"/>
</dbReference>
<dbReference type="EC" id="1.17.7.3" evidence="7"/>
<dbReference type="GO" id="GO:0019288">
    <property type="term" value="P:isopentenyl diphosphate biosynthetic process, methylerythritol 4-phosphate pathway"/>
    <property type="evidence" value="ECO:0007669"/>
    <property type="project" value="UniProtKB-UniRule"/>
</dbReference>
<keyword evidence="1 7" id="KW-0004">4Fe-4S</keyword>
<dbReference type="AlphaFoldDB" id="A0A1M6KF71"/>
<dbReference type="GO" id="GO:0141197">
    <property type="term" value="F:4-hydroxy-3-methylbut-2-enyl-diphosphate synthase activity (flavodoxin)"/>
    <property type="evidence" value="ECO:0007669"/>
    <property type="project" value="UniProtKB-EC"/>
</dbReference>
<dbReference type="RefSeq" id="WP_072905295.1">
    <property type="nucleotide sequence ID" value="NZ_FRAI01000005.1"/>
</dbReference>
<organism evidence="10 11">
    <name type="scientific">Anaerobranca californiensis DSM 14826</name>
    <dbReference type="NCBI Taxonomy" id="1120989"/>
    <lineage>
        <taxon>Bacteria</taxon>
        <taxon>Bacillati</taxon>
        <taxon>Bacillota</taxon>
        <taxon>Clostridia</taxon>
        <taxon>Eubacteriales</taxon>
        <taxon>Proteinivoracaceae</taxon>
        <taxon>Anaerobranca</taxon>
    </lineage>
</organism>
<dbReference type="PANTHER" id="PTHR30454">
    <property type="entry name" value="4-HYDROXY-3-METHYLBUT-2-EN-1-YL DIPHOSPHATE SYNTHASE"/>
    <property type="match status" value="1"/>
</dbReference>
<evidence type="ECO:0000256" key="1">
    <source>
        <dbReference type="ARBA" id="ARBA00022485"/>
    </source>
</evidence>
<dbReference type="Pfam" id="PF26540">
    <property type="entry name" value="GcpE_C"/>
    <property type="match status" value="1"/>
</dbReference>
<dbReference type="GO" id="GO:0016114">
    <property type="term" value="P:terpenoid biosynthetic process"/>
    <property type="evidence" value="ECO:0007669"/>
    <property type="project" value="InterPro"/>
</dbReference>
<keyword evidence="3 7" id="KW-0560">Oxidoreductase</keyword>
<feature type="domain" description="IspG C-terminal" evidence="9">
    <location>
        <begin position="263"/>
        <end position="350"/>
    </location>
</feature>